<accession>A0ABS5K087</accession>
<keyword evidence="1" id="KW-0812">Transmembrane</keyword>
<gene>
    <name evidence="2" type="ORF">KEM10_19975</name>
</gene>
<proteinExistence type="predicted"/>
<dbReference type="Proteomes" id="UP000708576">
    <property type="component" value="Unassembled WGS sequence"/>
</dbReference>
<evidence type="ECO:0000256" key="1">
    <source>
        <dbReference type="SAM" id="Phobius"/>
    </source>
</evidence>
<evidence type="ECO:0000313" key="2">
    <source>
        <dbReference type="EMBL" id="MBS2100574.1"/>
    </source>
</evidence>
<organism evidence="2 3">
    <name type="scientific">Carboxylicivirga linearis</name>
    <dbReference type="NCBI Taxonomy" id="1628157"/>
    <lineage>
        <taxon>Bacteria</taxon>
        <taxon>Pseudomonadati</taxon>
        <taxon>Bacteroidota</taxon>
        <taxon>Bacteroidia</taxon>
        <taxon>Marinilabiliales</taxon>
        <taxon>Marinilabiliaceae</taxon>
        <taxon>Carboxylicivirga</taxon>
    </lineage>
</organism>
<keyword evidence="1" id="KW-1133">Transmembrane helix</keyword>
<evidence type="ECO:0000313" key="3">
    <source>
        <dbReference type="Proteomes" id="UP000708576"/>
    </source>
</evidence>
<dbReference type="EMBL" id="JAGUCO010000025">
    <property type="protein sequence ID" value="MBS2100574.1"/>
    <property type="molecule type" value="Genomic_DNA"/>
</dbReference>
<protein>
    <submittedName>
        <fullName evidence="2">Uncharacterized protein</fullName>
    </submittedName>
</protein>
<sequence>MKNKPNFTYLLRKYSFGIVLLILALLVYLIYYVLIFNDHCQGKVYGDHVSVGGNYKTHSLKYCYQHKGITYFDQKDEIIVDELKVGDSIIVDALSFYPAKHRIKEINRDLSKSSEYNPEDGFNTEYHMHINQFEDYYGANNQEYKSKDGKVFYYSAVNTHPSSKLVGDILDKIKFNQGSLIEKSIIRQNKDSLIVKQIYFYLNKFSLDAEPLKVLKKEFTAAFPNQVIVCSVLDKSNPKHERFLK</sequence>
<comment type="caution">
    <text evidence="2">The sequence shown here is derived from an EMBL/GenBank/DDBJ whole genome shotgun (WGS) entry which is preliminary data.</text>
</comment>
<feature type="transmembrane region" description="Helical" evidence="1">
    <location>
        <begin position="14"/>
        <end position="34"/>
    </location>
</feature>
<reference evidence="2 3" key="1">
    <citation type="journal article" date="2015" name="Int. J. Syst. Evol. Microbiol.">
        <title>Carboxylicivirga linearis sp. nov., isolated from a sea cucumber culture pond.</title>
        <authorList>
            <person name="Wang F.Q."/>
            <person name="Zhou Y.X."/>
            <person name="Lin X.Z."/>
            <person name="Chen G.J."/>
            <person name="Du Z.J."/>
        </authorList>
    </citation>
    <scope>NUCLEOTIDE SEQUENCE [LARGE SCALE GENOMIC DNA]</scope>
    <source>
        <strain evidence="2 3">FB218</strain>
    </source>
</reference>
<keyword evidence="1" id="KW-0472">Membrane</keyword>
<keyword evidence="3" id="KW-1185">Reference proteome</keyword>
<name>A0ABS5K087_9BACT</name>
<dbReference type="RefSeq" id="WP_212218689.1">
    <property type="nucleotide sequence ID" value="NZ_JAGUCO010000025.1"/>
</dbReference>